<dbReference type="Proteomes" id="UP000266391">
    <property type="component" value="Unassembled WGS sequence"/>
</dbReference>
<dbReference type="PANTHER" id="PTHR35793">
    <property type="entry name" value="INNER MEMBRANE PROTEIN YJIG"/>
    <property type="match status" value="1"/>
</dbReference>
<comment type="caution">
    <text evidence="3">The sequence shown here is derived from an EMBL/GenBank/DDBJ whole genome shotgun (WGS) entry which is preliminary data.</text>
</comment>
<proteinExistence type="predicted"/>
<accession>A0A396AFT9</accession>
<dbReference type="InterPro" id="IPR011642">
    <property type="entry name" value="Gate_dom"/>
</dbReference>
<dbReference type="PANTHER" id="PTHR35793:SF2">
    <property type="entry name" value="INNER MEMBRANE PROTEIN YJIG"/>
    <property type="match status" value="1"/>
</dbReference>
<feature type="transmembrane region" description="Helical" evidence="1">
    <location>
        <begin position="122"/>
        <end position="141"/>
    </location>
</feature>
<feature type="transmembrane region" description="Helical" evidence="1">
    <location>
        <begin position="45"/>
        <end position="68"/>
    </location>
</feature>
<evidence type="ECO:0000313" key="4">
    <source>
        <dbReference type="Proteomes" id="UP000266391"/>
    </source>
</evidence>
<dbReference type="RefSeq" id="WP_118092961.1">
    <property type="nucleotide sequence ID" value="NZ_DAWDHB010000041.1"/>
</dbReference>
<feature type="transmembrane region" description="Helical" evidence="1">
    <location>
        <begin position="153"/>
        <end position="173"/>
    </location>
</feature>
<evidence type="ECO:0000256" key="1">
    <source>
        <dbReference type="SAM" id="Phobius"/>
    </source>
</evidence>
<protein>
    <submittedName>
        <fullName evidence="3">Spore maturation protein</fullName>
    </submittedName>
</protein>
<feature type="transmembrane region" description="Helical" evidence="1">
    <location>
        <begin position="5"/>
        <end position="25"/>
    </location>
</feature>
<dbReference type="GO" id="GO:0005886">
    <property type="term" value="C:plasma membrane"/>
    <property type="evidence" value="ECO:0007669"/>
    <property type="project" value="TreeGrafter"/>
</dbReference>
<keyword evidence="1" id="KW-0812">Transmembrane</keyword>
<keyword evidence="1" id="KW-1133">Transmembrane helix</keyword>
<evidence type="ECO:0000259" key="2">
    <source>
        <dbReference type="Pfam" id="PF07670"/>
    </source>
</evidence>
<dbReference type="EMBL" id="QSIQ01000011">
    <property type="protein sequence ID" value="RHD03592.1"/>
    <property type="molecule type" value="Genomic_DNA"/>
</dbReference>
<dbReference type="Pfam" id="PF07670">
    <property type="entry name" value="Gate"/>
    <property type="match status" value="1"/>
</dbReference>
<feature type="transmembrane region" description="Helical" evidence="1">
    <location>
        <begin position="88"/>
        <end position="110"/>
    </location>
</feature>
<dbReference type="AlphaFoldDB" id="A0A396AFT9"/>
<gene>
    <name evidence="3" type="ORF">DW813_08535</name>
</gene>
<keyword evidence="1" id="KW-0472">Membrane</keyword>
<feature type="domain" description="Nucleoside transporter/FeoB GTPase Gate" evidence="2">
    <location>
        <begin position="45"/>
        <end position="144"/>
    </location>
</feature>
<sequence>MKLLLFLSEITIPLLIFCIVGYGLLNRQPVYEEFVEGAKDGFWTVIKIMPTLIGLMVAVGVLRASGLLDCIAQVLGRMTAKVGFPAELFPITIVKMFSSSAATGLLLDIYKEYGADSTLGKMASIMMSSTETIFYTMSVYFMSVKVKKTRYTLAGALLATVAGTLASVVIVSYM</sequence>
<organism evidence="3 4">
    <name type="scientific">Roseburia inulinivorans</name>
    <dbReference type="NCBI Taxonomy" id="360807"/>
    <lineage>
        <taxon>Bacteria</taxon>
        <taxon>Bacillati</taxon>
        <taxon>Bacillota</taxon>
        <taxon>Clostridia</taxon>
        <taxon>Lachnospirales</taxon>
        <taxon>Lachnospiraceae</taxon>
        <taxon>Roseburia</taxon>
    </lineage>
</organism>
<dbReference type="InterPro" id="IPR052549">
    <property type="entry name" value="SpmB"/>
</dbReference>
<name>A0A396AFT9_9FIRM</name>
<reference evidence="3 4" key="1">
    <citation type="submission" date="2018-08" db="EMBL/GenBank/DDBJ databases">
        <title>A genome reference for cultivated species of the human gut microbiota.</title>
        <authorList>
            <person name="Zou Y."/>
            <person name="Xue W."/>
            <person name="Luo G."/>
        </authorList>
    </citation>
    <scope>NUCLEOTIDE SEQUENCE [LARGE SCALE GENOMIC DNA]</scope>
    <source>
        <strain evidence="3 4">AM32-8LB</strain>
    </source>
</reference>
<evidence type="ECO:0000313" key="3">
    <source>
        <dbReference type="EMBL" id="RHD03592.1"/>
    </source>
</evidence>